<dbReference type="InterPro" id="IPR036412">
    <property type="entry name" value="HAD-like_sf"/>
</dbReference>
<dbReference type="InterPro" id="IPR011948">
    <property type="entry name" value="Dullard_phosphatase"/>
</dbReference>
<evidence type="ECO:0000313" key="3">
    <source>
        <dbReference type="Proteomes" id="UP000241890"/>
    </source>
</evidence>
<dbReference type="InParanoid" id="A0A2R5GFX3"/>
<dbReference type="AlphaFoldDB" id="A0A2R5GFX3"/>
<dbReference type="PROSITE" id="PS50969">
    <property type="entry name" value="FCP1"/>
    <property type="match status" value="1"/>
</dbReference>
<dbReference type="GO" id="GO:0016791">
    <property type="term" value="F:phosphatase activity"/>
    <property type="evidence" value="ECO:0007669"/>
    <property type="project" value="InterPro"/>
</dbReference>
<dbReference type="Proteomes" id="UP000241890">
    <property type="component" value="Unassembled WGS sequence"/>
</dbReference>
<keyword evidence="3" id="KW-1185">Reference proteome</keyword>
<dbReference type="SMART" id="SM00577">
    <property type="entry name" value="CPDc"/>
    <property type="match status" value="1"/>
</dbReference>
<dbReference type="NCBIfam" id="TIGR02251">
    <property type="entry name" value="HIF-SF_euk"/>
    <property type="match status" value="1"/>
</dbReference>
<dbReference type="PANTHER" id="PTHR12210">
    <property type="entry name" value="DULLARD PROTEIN PHOSPHATASE"/>
    <property type="match status" value="1"/>
</dbReference>
<evidence type="ECO:0000313" key="2">
    <source>
        <dbReference type="EMBL" id="GBG27543.1"/>
    </source>
</evidence>
<dbReference type="Gene3D" id="3.40.50.1000">
    <property type="entry name" value="HAD superfamily/HAD-like"/>
    <property type="match status" value="1"/>
</dbReference>
<name>A0A2R5GFX3_9STRA</name>
<evidence type="ECO:0000259" key="1">
    <source>
        <dbReference type="PROSITE" id="PS50969"/>
    </source>
</evidence>
<dbReference type="InterPro" id="IPR023214">
    <property type="entry name" value="HAD_sf"/>
</dbReference>
<accession>A0A2R5GFX3</accession>
<dbReference type="InterPro" id="IPR004274">
    <property type="entry name" value="FCP1_dom"/>
</dbReference>
<sequence>MSAAEAACVAASAALAHFAVKALKRVRRSWETCRARRLSGGDKLGTHAAGLAGGPTDDSNRWAMALAASSSLASAVREDLLGELAAVVTAFLHLGPVSRGTRIKLVLDLDETLVHTFVGATPLLMRLGGVECAPVTVILSNQFVHINVALRPHLRDFLRLASQWFDLAVFTAGDRSYADPIIDFLDDGNGILKERYYRQHCQTVGGYHLKDLRVVSSDLSRIAIIDDNEAGALLNPNNCIGIRSWQFNPLDRALLDLLPGLAVLSRAPTTVAAVLSCE</sequence>
<feature type="domain" description="FCP1 homology" evidence="1">
    <location>
        <begin position="98"/>
        <end position="264"/>
    </location>
</feature>
<comment type="caution">
    <text evidence="2">The sequence shown here is derived from an EMBL/GenBank/DDBJ whole genome shotgun (WGS) entry which is preliminary data.</text>
</comment>
<dbReference type="InterPro" id="IPR050365">
    <property type="entry name" value="TIM50"/>
</dbReference>
<organism evidence="2 3">
    <name type="scientific">Hondaea fermentalgiana</name>
    <dbReference type="NCBI Taxonomy" id="2315210"/>
    <lineage>
        <taxon>Eukaryota</taxon>
        <taxon>Sar</taxon>
        <taxon>Stramenopiles</taxon>
        <taxon>Bigyra</taxon>
        <taxon>Labyrinthulomycetes</taxon>
        <taxon>Thraustochytrida</taxon>
        <taxon>Thraustochytriidae</taxon>
        <taxon>Hondaea</taxon>
    </lineage>
</organism>
<dbReference type="EMBL" id="BEYU01000032">
    <property type="protein sequence ID" value="GBG27543.1"/>
    <property type="molecule type" value="Genomic_DNA"/>
</dbReference>
<proteinExistence type="predicted"/>
<dbReference type="CDD" id="cd07521">
    <property type="entry name" value="HAD_FCP1-like"/>
    <property type="match status" value="1"/>
</dbReference>
<gene>
    <name evidence="2" type="ORF">FCC1311_037662</name>
</gene>
<reference evidence="2 3" key="1">
    <citation type="submission" date="2017-12" db="EMBL/GenBank/DDBJ databases">
        <title>Sequencing, de novo assembly and annotation of complete genome of a new Thraustochytrid species, strain FCC1311.</title>
        <authorList>
            <person name="Sedici K."/>
            <person name="Godart F."/>
            <person name="Aiese Cigliano R."/>
            <person name="Sanseverino W."/>
            <person name="Barakat M."/>
            <person name="Ortet P."/>
            <person name="Marechal E."/>
            <person name="Cagnac O."/>
            <person name="Amato A."/>
        </authorList>
    </citation>
    <scope>NUCLEOTIDE SEQUENCE [LARGE SCALE GENOMIC DNA]</scope>
</reference>
<dbReference type="SUPFAM" id="SSF56784">
    <property type="entry name" value="HAD-like"/>
    <property type="match status" value="1"/>
</dbReference>
<dbReference type="OrthoDB" id="277011at2759"/>
<protein>
    <submittedName>
        <fullName evidence="2">CTD nuclear envelope phosphatase 1-like</fullName>
    </submittedName>
</protein>
<dbReference type="Pfam" id="PF03031">
    <property type="entry name" value="NIF"/>
    <property type="match status" value="1"/>
</dbReference>